<sequence length="584" mass="64720">MFQLAFFSPCCDFSMHHPLHFELDTNMAARQHSITTIASDIVPGTVHLVDVEGHETHGRHLEGGNSRIVLVPQPSKDPEDPLNWTRKRKFWSLFMVYVYTLGVGIPTTLHYSVIADITRDTGISTTDLVQGNGVMFLFLGWACLFWQPIAMAYGRRGVYLVSCLLLVPTMVWTAYSRSAAEWYGHRVFIGIVCSPIESLPEISIPDLFFAHERGTWMSTYVMLLFGSNFLSPIMAGWMDDGIGWRWTMHAGAIIAAVAFIILFFGMEETMYFRHTVEGIEVETPSEAAPELITEGVEKPSPKSSPKSGAESLAISEKGISQSPCTPLRTKKQKLAWFVLWGGRPSVEQVLTMMWRPLLIIIRFPNVAWAGFIYGINLSWYNVLNGTASPVLSAPPYNWRAALVGTIYVGPLIGAGLGCLWSGIVADKLALYLAQRNNGTREPEHRLWPLAIAGFFSAVGLITWGVGADHHVHWIGLIFGLMMMTFGVVVGGSIGLSYAVDCFKEITGESMASIIIIRNTIGFGFSYAITPWYTNMGLTNCFITAGFVALACMATFLIMIKYGKAMRRGSARLYWEFAETTVGAH</sequence>
<comment type="caution">
    <text evidence="6">The sequence shown here is derived from an EMBL/GenBank/DDBJ whole genome shotgun (WGS) entry which is preliminary data.</text>
</comment>
<gene>
    <name evidence="6" type="ORF">AC579_4783</name>
</gene>
<accession>A0A139I7K0</accession>
<feature type="transmembrane region" description="Helical" evidence="5">
    <location>
        <begin position="471"/>
        <end position="498"/>
    </location>
</feature>
<feature type="transmembrane region" description="Helical" evidence="5">
    <location>
        <begin position="158"/>
        <end position="175"/>
    </location>
</feature>
<keyword evidence="2 5" id="KW-0812">Transmembrane</keyword>
<dbReference type="EMBL" id="LFZO01000245">
    <property type="protein sequence ID" value="KXT10674.1"/>
    <property type="molecule type" value="Genomic_DNA"/>
</dbReference>
<feature type="transmembrane region" description="Helical" evidence="5">
    <location>
        <begin position="446"/>
        <end position="465"/>
    </location>
</feature>
<dbReference type="SUPFAM" id="SSF103473">
    <property type="entry name" value="MFS general substrate transporter"/>
    <property type="match status" value="1"/>
</dbReference>
<dbReference type="GO" id="GO:0005886">
    <property type="term" value="C:plasma membrane"/>
    <property type="evidence" value="ECO:0007669"/>
    <property type="project" value="TreeGrafter"/>
</dbReference>
<feature type="transmembrane region" description="Helical" evidence="5">
    <location>
        <begin position="357"/>
        <end position="380"/>
    </location>
</feature>
<proteinExistence type="predicted"/>
<keyword evidence="7" id="KW-1185">Reference proteome</keyword>
<name>A0A139I7K0_9PEZI</name>
<organism evidence="6 7">
    <name type="scientific">Pseudocercospora musae</name>
    <dbReference type="NCBI Taxonomy" id="113226"/>
    <lineage>
        <taxon>Eukaryota</taxon>
        <taxon>Fungi</taxon>
        <taxon>Dikarya</taxon>
        <taxon>Ascomycota</taxon>
        <taxon>Pezizomycotina</taxon>
        <taxon>Dothideomycetes</taxon>
        <taxon>Dothideomycetidae</taxon>
        <taxon>Mycosphaerellales</taxon>
        <taxon>Mycosphaerellaceae</taxon>
        <taxon>Pseudocercospora</taxon>
    </lineage>
</organism>
<dbReference type="InterPro" id="IPR011701">
    <property type="entry name" value="MFS"/>
</dbReference>
<dbReference type="PANTHER" id="PTHR23502:SF30">
    <property type="entry name" value="TRANSPORTER, PUTATIVE (AFU_ORTHOLOGUE AFUA_8G04702)-RELATED"/>
    <property type="match status" value="1"/>
</dbReference>
<dbReference type="OrthoDB" id="5215911at2759"/>
<dbReference type="Pfam" id="PF07690">
    <property type="entry name" value="MFS_1"/>
    <property type="match status" value="1"/>
</dbReference>
<feature type="transmembrane region" description="Helical" evidence="5">
    <location>
        <begin position="400"/>
        <end position="425"/>
    </location>
</feature>
<dbReference type="Gene3D" id="1.20.1250.20">
    <property type="entry name" value="MFS general substrate transporter like domains"/>
    <property type="match status" value="1"/>
</dbReference>
<evidence type="ECO:0000313" key="6">
    <source>
        <dbReference type="EMBL" id="KXT10674.1"/>
    </source>
</evidence>
<dbReference type="PANTHER" id="PTHR23502">
    <property type="entry name" value="MAJOR FACILITATOR SUPERFAMILY"/>
    <property type="match status" value="1"/>
</dbReference>
<dbReference type="AlphaFoldDB" id="A0A139I7K0"/>
<evidence type="ECO:0000256" key="1">
    <source>
        <dbReference type="ARBA" id="ARBA00004141"/>
    </source>
</evidence>
<dbReference type="GO" id="GO:0022857">
    <property type="term" value="F:transmembrane transporter activity"/>
    <property type="evidence" value="ECO:0007669"/>
    <property type="project" value="InterPro"/>
</dbReference>
<keyword evidence="4 5" id="KW-0472">Membrane</keyword>
<feature type="transmembrane region" description="Helical" evidence="5">
    <location>
        <begin position="90"/>
        <end position="109"/>
    </location>
</feature>
<evidence type="ECO:0000313" key="7">
    <source>
        <dbReference type="Proteomes" id="UP000073492"/>
    </source>
</evidence>
<feature type="transmembrane region" description="Helical" evidence="5">
    <location>
        <begin position="510"/>
        <end position="529"/>
    </location>
</feature>
<keyword evidence="3 5" id="KW-1133">Transmembrane helix</keyword>
<reference evidence="6 7" key="1">
    <citation type="submission" date="2015-07" db="EMBL/GenBank/DDBJ databases">
        <title>Comparative genomics of the Sigatoka disease complex on banana suggests a link between parallel evolutionary changes in Pseudocercospora fijiensis and Pseudocercospora eumusae and increased virulence on the banana host.</title>
        <authorList>
            <person name="Chang T.-C."/>
            <person name="Salvucci A."/>
            <person name="Crous P.W."/>
            <person name="Stergiopoulos I."/>
        </authorList>
    </citation>
    <scope>NUCLEOTIDE SEQUENCE [LARGE SCALE GENOMIC DNA]</scope>
    <source>
        <strain evidence="6 7">CBS 116634</strain>
    </source>
</reference>
<evidence type="ECO:0000256" key="4">
    <source>
        <dbReference type="ARBA" id="ARBA00023136"/>
    </source>
</evidence>
<dbReference type="Proteomes" id="UP000073492">
    <property type="component" value="Unassembled WGS sequence"/>
</dbReference>
<feature type="transmembrane region" description="Helical" evidence="5">
    <location>
        <begin position="129"/>
        <end position="146"/>
    </location>
</feature>
<protein>
    <recommendedName>
        <fullName evidence="8">Major facilitator superfamily (MFS) profile domain-containing protein</fullName>
    </recommendedName>
</protein>
<evidence type="ECO:0000256" key="5">
    <source>
        <dbReference type="SAM" id="Phobius"/>
    </source>
</evidence>
<evidence type="ECO:0000256" key="2">
    <source>
        <dbReference type="ARBA" id="ARBA00022692"/>
    </source>
</evidence>
<feature type="transmembrane region" description="Helical" evidence="5">
    <location>
        <begin position="220"/>
        <end position="238"/>
    </location>
</feature>
<feature type="transmembrane region" description="Helical" evidence="5">
    <location>
        <begin position="244"/>
        <end position="264"/>
    </location>
</feature>
<feature type="transmembrane region" description="Helical" evidence="5">
    <location>
        <begin position="541"/>
        <end position="559"/>
    </location>
</feature>
<evidence type="ECO:0000256" key="3">
    <source>
        <dbReference type="ARBA" id="ARBA00022989"/>
    </source>
</evidence>
<evidence type="ECO:0008006" key="8">
    <source>
        <dbReference type="Google" id="ProtNLM"/>
    </source>
</evidence>
<comment type="subcellular location">
    <subcellularLocation>
        <location evidence="1">Membrane</location>
        <topology evidence="1">Multi-pass membrane protein</topology>
    </subcellularLocation>
</comment>
<dbReference type="InterPro" id="IPR036259">
    <property type="entry name" value="MFS_trans_sf"/>
</dbReference>